<comment type="caution">
    <text evidence="15">The sequence shown here is derived from an EMBL/GenBank/DDBJ whole genome shotgun (WGS) entry which is preliminary data.</text>
</comment>
<gene>
    <name evidence="15" type="primary">pbpC</name>
    <name evidence="15" type="ORF">GCM10009090_11510</name>
</gene>
<keyword evidence="8" id="KW-0378">Hydrolase</keyword>
<dbReference type="FunFam" id="1.10.3810.10:FF:000006">
    <property type="entry name" value="Penicillin-binding protein 1C"/>
    <property type="match status" value="1"/>
</dbReference>
<feature type="domain" description="Penicillin-binding protein transpeptidase" evidence="12">
    <location>
        <begin position="293"/>
        <end position="511"/>
    </location>
</feature>
<evidence type="ECO:0000256" key="11">
    <source>
        <dbReference type="ARBA" id="ARBA00049902"/>
    </source>
</evidence>
<dbReference type="FunFam" id="3.40.710.10:FF:000021">
    <property type="entry name" value="Penicillin-binding protein 1C"/>
    <property type="match status" value="1"/>
</dbReference>
<comment type="similarity">
    <text evidence="3">In the N-terminal section; belongs to the glycosyltransferase 51 family.</text>
</comment>
<keyword evidence="16" id="KW-1185">Reference proteome</keyword>
<evidence type="ECO:0000256" key="1">
    <source>
        <dbReference type="ARBA" id="ARBA00004752"/>
    </source>
</evidence>
<dbReference type="InterPro" id="IPR050396">
    <property type="entry name" value="Glycosyltr_51/Transpeptidase"/>
</dbReference>
<dbReference type="GO" id="GO:0030288">
    <property type="term" value="C:outer membrane-bounded periplasmic space"/>
    <property type="evidence" value="ECO:0007669"/>
    <property type="project" value="TreeGrafter"/>
</dbReference>
<dbReference type="Proteomes" id="UP000623958">
    <property type="component" value="Unassembled WGS sequence"/>
</dbReference>
<accession>A0A919F6E8</accession>
<dbReference type="InterPro" id="IPR009647">
    <property type="entry name" value="PBP_C"/>
</dbReference>
<evidence type="ECO:0000256" key="4">
    <source>
        <dbReference type="ARBA" id="ARBA00022645"/>
    </source>
</evidence>
<dbReference type="InterPro" id="IPR023346">
    <property type="entry name" value="Lysozyme-like_dom_sf"/>
</dbReference>
<dbReference type="InterPro" id="IPR001264">
    <property type="entry name" value="Glyco_trans_51"/>
</dbReference>
<keyword evidence="4" id="KW-0121">Carboxypeptidase</keyword>
<evidence type="ECO:0000256" key="10">
    <source>
        <dbReference type="ARBA" id="ARBA00044770"/>
    </source>
</evidence>
<dbReference type="GO" id="GO:0009252">
    <property type="term" value="P:peptidoglycan biosynthetic process"/>
    <property type="evidence" value="ECO:0007669"/>
    <property type="project" value="InterPro"/>
</dbReference>
<dbReference type="PANTHER" id="PTHR32282:SF15">
    <property type="entry name" value="PENICILLIN-BINDING PROTEIN 1C"/>
    <property type="match status" value="1"/>
</dbReference>
<dbReference type="Gene3D" id="1.10.3810.10">
    <property type="entry name" value="Biosynthetic peptidoglycan transglycosylase-like"/>
    <property type="match status" value="1"/>
</dbReference>
<evidence type="ECO:0000259" key="13">
    <source>
        <dbReference type="Pfam" id="PF00912"/>
    </source>
</evidence>
<feature type="domain" description="Glycosyl transferase family 51" evidence="13">
    <location>
        <begin position="48"/>
        <end position="214"/>
    </location>
</feature>
<evidence type="ECO:0000256" key="5">
    <source>
        <dbReference type="ARBA" id="ARBA00022670"/>
    </source>
</evidence>
<dbReference type="SUPFAM" id="SSF56601">
    <property type="entry name" value="beta-lactamase/transpeptidase-like"/>
    <property type="match status" value="1"/>
</dbReference>
<protein>
    <recommendedName>
        <fullName evidence="10">peptidoglycan glycosyltransferase</fullName>
        <ecNumber evidence="10">2.4.99.28</ecNumber>
    </recommendedName>
</protein>
<dbReference type="SUPFAM" id="SSF53955">
    <property type="entry name" value="Lysozyme-like"/>
    <property type="match status" value="1"/>
</dbReference>
<organism evidence="15 16">
    <name type="scientific">Xanthomonas boreopolis</name>
    <dbReference type="NCBI Taxonomy" id="86183"/>
    <lineage>
        <taxon>Bacteria</taxon>
        <taxon>Pseudomonadati</taxon>
        <taxon>Pseudomonadota</taxon>
        <taxon>Gammaproteobacteria</taxon>
        <taxon>Lysobacterales</taxon>
        <taxon>Lysobacteraceae</taxon>
        <taxon>Xanthomonas</taxon>
    </lineage>
</organism>
<evidence type="ECO:0000256" key="9">
    <source>
        <dbReference type="ARBA" id="ARBA00023268"/>
    </source>
</evidence>
<dbReference type="PANTHER" id="PTHR32282">
    <property type="entry name" value="BINDING PROTEIN TRANSPEPTIDASE, PUTATIVE-RELATED"/>
    <property type="match status" value="1"/>
</dbReference>
<dbReference type="EC" id="2.4.99.28" evidence="10"/>
<reference evidence="15" key="2">
    <citation type="submission" date="2020-09" db="EMBL/GenBank/DDBJ databases">
        <authorList>
            <person name="Sun Q."/>
            <person name="Ohkuma M."/>
        </authorList>
    </citation>
    <scope>NUCLEOTIDE SEQUENCE</scope>
    <source>
        <strain evidence="15">JCM 13306</strain>
    </source>
</reference>
<keyword evidence="6" id="KW-0328">Glycosyltransferase</keyword>
<evidence type="ECO:0000256" key="8">
    <source>
        <dbReference type="ARBA" id="ARBA00022801"/>
    </source>
</evidence>
<proteinExistence type="inferred from homology"/>
<evidence type="ECO:0000313" key="16">
    <source>
        <dbReference type="Proteomes" id="UP000623958"/>
    </source>
</evidence>
<comment type="pathway">
    <text evidence="1">Cell wall biogenesis; peptidoglycan biosynthesis.</text>
</comment>
<evidence type="ECO:0000256" key="2">
    <source>
        <dbReference type="ARBA" id="ARBA00007090"/>
    </source>
</evidence>
<dbReference type="Pfam" id="PF06832">
    <property type="entry name" value="BiPBP_C"/>
    <property type="match status" value="1"/>
</dbReference>
<evidence type="ECO:0000256" key="6">
    <source>
        <dbReference type="ARBA" id="ARBA00022676"/>
    </source>
</evidence>
<dbReference type="AlphaFoldDB" id="A0A919F6E8"/>
<evidence type="ECO:0000256" key="3">
    <source>
        <dbReference type="ARBA" id="ARBA00007739"/>
    </source>
</evidence>
<feature type="domain" description="Penicillin-binding C-terminal" evidence="14">
    <location>
        <begin position="684"/>
        <end position="767"/>
    </location>
</feature>
<comment type="similarity">
    <text evidence="2">In the C-terminal section; belongs to the transpeptidase family.</text>
</comment>
<dbReference type="Pfam" id="PF00905">
    <property type="entry name" value="Transpeptidase"/>
    <property type="match status" value="1"/>
</dbReference>
<dbReference type="InterPro" id="IPR011815">
    <property type="entry name" value="PBP_1c"/>
</dbReference>
<dbReference type="GO" id="GO:0008955">
    <property type="term" value="F:peptidoglycan glycosyltransferase activity"/>
    <property type="evidence" value="ECO:0007669"/>
    <property type="project" value="UniProtKB-EC"/>
</dbReference>
<dbReference type="Gene3D" id="3.40.710.10">
    <property type="entry name" value="DD-peptidase/beta-lactamase superfamily"/>
    <property type="match status" value="1"/>
</dbReference>
<dbReference type="InterPro" id="IPR012338">
    <property type="entry name" value="Beta-lactam/transpept-like"/>
</dbReference>
<dbReference type="EMBL" id="BNBA01000006">
    <property type="protein sequence ID" value="GHH50490.1"/>
    <property type="molecule type" value="Genomic_DNA"/>
</dbReference>
<comment type="catalytic activity">
    <reaction evidence="11">
        <text>[GlcNAc-(1-&gt;4)-Mur2Ac(oyl-L-Ala-gamma-D-Glu-L-Lys-D-Ala-D-Ala)](n)-di-trans,octa-cis-undecaprenyl diphosphate + beta-D-GlcNAc-(1-&gt;4)-Mur2Ac(oyl-L-Ala-gamma-D-Glu-L-Lys-D-Ala-D-Ala)-di-trans,octa-cis-undecaprenyl diphosphate = [GlcNAc-(1-&gt;4)-Mur2Ac(oyl-L-Ala-gamma-D-Glu-L-Lys-D-Ala-D-Ala)](n+1)-di-trans,octa-cis-undecaprenyl diphosphate + di-trans,octa-cis-undecaprenyl diphosphate + H(+)</text>
        <dbReference type="Rhea" id="RHEA:23708"/>
        <dbReference type="Rhea" id="RHEA-COMP:9602"/>
        <dbReference type="Rhea" id="RHEA-COMP:9603"/>
        <dbReference type="ChEBI" id="CHEBI:15378"/>
        <dbReference type="ChEBI" id="CHEBI:58405"/>
        <dbReference type="ChEBI" id="CHEBI:60033"/>
        <dbReference type="ChEBI" id="CHEBI:78435"/>
        <dbReference type="EC" id="2.4.99.28"/>
    </reaction>
</comment>
<dbReference type="GO" id="GO:0004180">
    <property type="term" value="F:carboxypeptidase activity"/>
    <property type="evidence" value="ECO:0007669"/>
    <property type="project" value="UniProtKB-KW"/>
</dbReference>
<evidence type="ECO:0000313" key="15">
    <source>
        <dbReference type="EMBL" id="GHH50490.1"/>
    </source>
</evidence>
<dbReference type="GO" id="GO:0008658">
    <property type="term" value="F:penicillin binding"/>
    <property type="evidence" value="ECO:0007669"/>
    <property type="project" value="InterPro"/>
</dbReference>
<dbReference type="GO" id="GO:0006508">
    <property type="term" value="P:proteolysis"/>
    <property type="evidence" value="ECO:0007669"/>
    <property type="project" value="UniProtKB-KW"/>
</dbReference>
<evidence type="ECO:0000259" key="14">
    <source>
        <dbReference type="Pfam" id="PF06832"/>
    </source>
</evidence>
<sequence>MRLGAALLLATLLLLDVAFPPPLPKSRDTSTLVVARDGTPLRAFADAEGVWRYPATPESVSPLYLQALLNYEDRAFWHHPGINPWALLRAGAQWLGNGRIVSGGSTLTMQVARILDPHTRTPWGKLKQLLRALQLEAHLDKRRILQLYLERAPYGGTIEGVEAASWAYLGKPAARLSHAEAALLAVLPQSPSRLRPDRHPEAARAARDKVLDRMAALGTWTRADVDDARIEPVVARSLQPPLHAALLAQHLRGRQPKAARIATTIDIELQRTLEERVAAYFSQLPERTSAALLVVDNASLEARAYVGSVAFGDARRLGHVDMVQAWRSPGSTLKPFLYGMALDDGLIHSESLLVDAPQSFGDYRPGNFDAAFNGPVGAAEALRLSLNVPAVDLLDRVGPARFAARLDNAGIKLRFPRGSTPNLALILGGTGAQLQELVGAYAAFNRGGIAGRVRYTPDAPRIERRVMSPGAAWIVREILEANPRPGYGLGTFDTATRPRVAWKTGTSYGFRDAWAIGSTRRYTVGVWVGRPDGTPLPGQYGAVTALPLMFEVIDALPRQQSDAAPAPMPGNVRQLDICWPLGLAADATEASSCRRRMSAYALDGAVPPTFAERDARLWRGGIERFEVDAGSGLRLSADCRLPHRREAREIARWPALLSPWLGEGDRRAAQLPPLAPDCAPDGRDAGGLLRIDGITDRATLARAPGSTHPVRLQVRALGSEARIDWLLDGRWIARTEGARVFQRDFGEAGEHVLTALGEDGAWGSVRFRVLR</sequence>
<keyword evidence="7" id="KW-0808">Transferase</keyword>
<dbReference type="InterPro" id="IPR036950">
    <property type="entry name" value="PBP_transglycosylase"/>
</dbReference>
<evidence type="ECO:0000259" key="12">
    <source>
        <dbReference type="Pfam" id="PF00905"/>
    </source>
</evidence>
<dbReference type="NCBIfam" id="TIGR02073">
    <property type="entry name" value="PBP_1c"/>
    <property type="match status" value="1"/>
</dbReference>
<reference evidence="15" key="1">
    <citation type="journal article" date="2014" name="Int. J. Syst. Evol. Microbiol.">
        <title>Complete genome sequence of Corynebacterium casei LMG S-19264T (=DSM 44701T), isolated from a smear-ripened cheese.</title>
        <authorList>
            <consortium name="US DOE Joint Genome Institute (JGI-PGF)"/>
            <person name="Walter F."/>
            <person name="Albersmeier A."/>
            <person name="Kalinowski J."/>
            <person name="Ruckert C."/>
        </authorList>
    </citation>
    <scope>NUCLEOTIDE SEQUENCE</scope>
    <source>
        <strain evidence="15">JCM 13306</strain>
    </source>
</reference>
<keyword evidence="9" id="KW-0511">Multifunctional enzyme</keyword>
<evidence type="ECO:0000256" key="7">
    <source>
        <dbReference type="ARBA" id="ARBA00022679"/>
    </source>
</evidence>
<keyword evidence="5" id="KW-0645">Protease</keyword>
<dbReference type="InterPro" id="IPR001460">
    <property type="entry name" value="PCN-bd_Tpept"/>
</dbReference>
<dbReference type="Pfam" id="PF00912">
    <property type="entry name" value="Transgly"/>
    <property type="match status" value="1"/>
</dbReference>
<name>A0A919F6E8_9XANT</name>